<name>A0ABR2KGG4_9EUKA</name>
<protein>
    <submittedName>
        <fullName evidence="2">Uncharacterized protein</fullName>
    </submittedName>
</protein>
<feature type="coiled-coil region" evidence="1">
    <location>
        <begin position="67"/>
        <end position="94"/>
    </location>
</feature>
<keyword evidence="1" id="KW-0175">Coiled coil</keyword>
<dbReference type="Proteomes" id="UP001470230">
    <property type="component" value="Unassembled WGS sequence"/>
</dbReference>
<comment type="caution">
    <text evidence="2">The sequence shown here is derived from an EMBL/GenBank/DDBJ whole genome shotgun (WGS) entry which is preliminary data.</text>
</comment>
<evidence type="ECO:0000313" key="3">
    <source>
        <dbReference type="Proteomes" id="UP001470230"/>
    </source>
</evidence>
<dbReference type="EMBL" id="JAPFFF010000005">
    <property type="protein sequence ID" value="KAK8890212.1"/>
    <property type="molecule type" value="Genomic_DNA"/>
</dbReference>
<evidence type="ECO:0000313" key="2">
    <source>
        <dbReference type="EMBL" id="KAK8890212.1"/>
    </source>
</evidence>
<keyword evidence="3" id="KW-1185">Reference proteome</keyword>
<evidence type="ECO:0000256" key="1">
    <source>
        <dbReference type="SAM" id="Coils"/>
    </source>
</evidence>
<proteinExistence type="predicted"/>
<accession>A0ABR2KGG4</accession>
<sequence>MISSYSMKSLPMFSRYFPTKIELETKLKEALKKKDRFSHLNVEYENLLIWLNDCQKLYPSDENIKLIDRVKKEKENAIKMVHDAEEDEANINKQLKNIVVE</sequence>
<gene>
    <name evidence="2" type="ORF">M9Y10_034983</name>
</gene>
<organism evidence="2 3">
    <name type="scientific">Tritrichomonas musculus</name>
    <dbReference type="NCBI Taxonomy" id="1915356"/>
    <lineage>
        <taxon>Eukaryota</taxon>
        <taxon>Metamonada</taxon>
        <taxon>Parabasalia</taxon>
        <taxon>Tritrichomonadida</taxon>
        <taxon>Tritrichomonadidae</taxon>
        <taxon>Tritrichomonas</taxon>
    </lineage>
</organism>
<reference evidence="2 3" key="1">
    <citation type="submission" date="2024-04" db="EMBL/GenBank/DDBJ databases">
        <title>Tritrichomonas musculus Genome.</title>
        <authorList>
            <person name="Alves-Ferreira E."/>
            <person name="Grigg M."/>
            <person name="Lorenzi H."/>
            <person name="Galac M."/>
        </authorList>
    </citation>
    <scope>NUCLEOTIDE SEQUENCE [LARGE SCALE GENOMIC DNA]</scope>
    <source>
        <strain evidence="2 3">EAF2021</strain>
    </source>
</reference>